<dbReference type="EMBL" id="FNVU01000001">
    <property type="protein sequence ID" value="SEF51955.1"/>
    <property type="molecule type" value="Genomic_DNA"/>
</dbReference>
<dbReference type="Gene3D" id="3.30.420.150">
    <property type="entry name" value="Exopolyphosphatase. Domain 2"/>
    <property type="match status" value="1"/>
</dbReference>
<evidence type="ECO:0000313" key="3">
    <source>
        <dbReference type="EMBL" id="SEF51955.1"/>
    </source>
</evidence>
<dbReference type="InterPro" id="IPR050273">
    <property type="entry name" value="GppA/Ppx_hydrolase"/>
</dbReference>
<feature type="domain" description="Ppx/GppA phosphatase N-terminal" evidence="2">
    <location>
        <begin position="26"/>
        <end position="313"/>
    </location>
</feature>
<gene>
    <name evidence="3" type="ORF">SAMN05216223_101204</name>
</gene>
<dbReference type="Pfam" id="PF02541">
    <property type="entry name" value="Ppx-GppA"/>
    <property type="match status" value="1"/>
</dbReference>
<comment type="similarity">
    <text evidence="1">Belongs to the GppA/Ppx family.</text>
</comment>
<reference evidence="3 4" key="1">
    <citation type="submission" date="2016-10" db="EMBL/GenBank/DDBJ databases">
        <authorList>
            <person name="de Groot N.N."/>
        </authorList>
    </citation>
    <scope>NUCLEOTIDE SEQUENCE [LARGE SCALE GENOMIC DNA]</scope>
    <source>
        <strain evidence="3 4">CGMCC 4.2023</strain>
    </source>
</reference>
<dbReference type="GO" id="GO:0016462">
    <property type="term" value="F:pyrophosphatase activity"/>
    <property type="evidence" value="ECO:0007669"/>
    <property type="project" value="TreeGrafter"/>
</dbReference>
<dbReference type="PANTHER" id="PTHR30005:SF0">
    <property type="entry name" value="RETROGRADE REGULATION PROTEIN 2"/>
    <property type="match status" value="1"/>
</dbReference>
<sequence>MGVRQAGVLDVGCHSVLLASARRAGDAGLEPMVSRKVRLRLNHALAVDGRLREAGMRSVERAVAEAVASDPRLRSGKVFAFATSVIRDAPNRDEVIERVARATGVHLQVLPGEEEARLAYVAARHWEAYRRPHRVPGDLLVLDIGGGTLEIAAGSGDDPRAVLSLPLGARRVTREVLPGGVASSPKELARARRYVRRVLRAVPDLPQAVPGGRVLASSKTFTQLAHLTAALQHTRRAPGVTQLLTATALRDALPVLADLGVADRGKLPGISAHRAEQSLAGAIVAVELMEACGARAATICPWSTREGLLLEALGATAPRHPAQAA</sequence>
<accession>A0A1H5SN52</accession>
<protein>
    <submittedName>
        <fullName evidence="3">Ppx/GppA phosphatase</fullName>
    </submittedName>
</protein>
<dbReference type="InterPro" id="IPR043129">
    <property type="entry name" value="ATPase_NBD"/>
</dbReference>
<proteinExistence type="inferred from homology"/>
<dbReference type="AlphaFoldDB" id="A0A1H5SN52"/>
<evidence type="ECO:0000259" key="2">
    <source>
        <dbReference type="Pfam" id="PF02541"/>
    </source>
</evidence>
<dbReference type="Gene3D" id="3.30.420.40">
    <property type="match status" value="1"/>
</dbReference>
<organism evidence="3 4">
    <name type="scientific">Actinacidiphila yanglinensis</name>
    <dbReference type="NCBI Taxonomy" id="310779"/>
    <lineage>
        <taxon>Bacteria</taxon>
        <taxon>Bacillati</taxon>
        <taxon>Actinomycetota</taxon>
        <taxon>Actinomycetes</taxon>
        <taxon>Kitasatosporales</taxon>
        <taxon>Streptomycetaceae</taxon>
        <taxon>Actinacidiphila</taxon>
    </lineage>
</organism>
<dbReference type="PANTHER" id="PTHR30005">
    <property type="entry name" value="EXOPOLYPHOSPHATASE"/>
    <property type="match status" value="1"/>
</dbReference>
<dbReference type="InterPro" id="IPR003695">
    <property type="entry name" value="Ppx_GppA_N"/>
</dbReference>
<name>A0A1H5SN52_9ACTN</name>
<dbReference type="Proteomes" id="UP000236754">
    <property type="component" value="Unassembled WGS sequence"/>
</dbReference>
<dbReference type="SUPFAM" id="SSF53067">
    <property type="entry name" value="Actin-like ATPase domain"/>
    <property type="match status" value="2"/>
</dbReference>
<keyword evidence="4" id="KW-1185">Reference proteome</keyword>
<evidence type="ECO:0000256" key="1">
    <source>
        <dbReference type="ARBA" id="ARBA00007125"/>
    </source>
</evidence>
<evidence type="ECO:0000313" key="4">
    <source>
        <dbReference type="Proteomes" id="UP000236754"/>
    </source>
</evidence>